<dbReference type="InterPro" id="IPR045263">
    <property type="entry name" value="GLUT"/>
</dbReference>
<dbReference type="GO" id="GO:0070837">
    <property type="term" value="P:dehydroascorbic acid transport"/>
    <property type="evidence" value="ECO:0007669"/>
    <property type="project" value="TreeGrafter"/>
</dbReference>
<dbReference type="InterPro" id="IPR005829">
    <property type="entry name" value="Sugar_transporter_CS"/>
</dbReference>
<reference evidence="18" key="2">
    <citation type="submission" date="2025-08" db="UniProtKB">
        <authorList>
            <consortium name="Ensembl"/>
        </authorList>
    </citation>
    <scope>IDENTIFICATION</scope>
</reference>
<keyword evidence="11 16" id="KW-0472">Membrane</keyword>
<dbReference type="GO" id="GO:0046323">
    <property type="term" value="P:D-glucose import"/>
    <property type="evidence" value="ECO:0007669"/>
    <property type="project" value="TreeGrafter"/>
</dbReference>
<comment type="catalytic activity">
    <reaction evidence="1">
        <text>D-fructose(out) = D-fructose(in)</text>
        <dbReference type="Rhea" id="RHEA:60372"/>
        <dbReference type="ChEBI" id="CHEBI:37721"/>
    </reaction>
</comment>
<dbReference type="GO" id="GO:0016323">
    <property type="term" value="C:basolateral plasma membrane"/>
    <property type="evidence" value="ECO:0007669"/>
    <property type="project" value="TreeGrafter"/>
</dbReference>
<name>A0A4W6D872_LATCA</name>
<keyword evidence="6 14" id="KW-0813">Transport</keyword>
<accession>A0A4W6D872</accession>
<dbReference type="FunFam" id="1.20.1250.20:FF:001511">
    <property type="entry name" value="Solute carrier family 2, facilitated glucose transporter member 5"/>
    <property type="match status" value="1"/>
</dbReference>
<dbReference type="InterPro" id="IPR020846">
    <property type="entry name" value="MFS_dom"/>
</dbReference>
<keyword evidence="10 16" id="KW-1133">Transmembrane helix</keyword>
<dbReference type="PROSITE" id="PS00217">
    <property type="entry name" value="SUGAR_TRANSPORT_2"/>
    <property type="match status" value="1"/>
</dbReference>
<evidence type="ECO:0000256" key="7">
    <source>
        <dbReference type="ARBA" id="ARBA00022475"/>
    </source>
</evidence>
<dbReference type="GO" id="GO:0005353">
    <property type="term" value="F:fructose transmembrane transporter activity"/>
    <property type="evidence" value="ECO:0007669"/>
    <property type="project" value="UniProtKB-ARBA"/>
</dbReference>
<dbReference type="CDD" id="cd17431">
    <property type="entry name" value="MFS_GLUT_Class1"/>
    <property type="match status" value="1"/>
</dbReference>
<feature type="transmembrane region" description="Helical" evidence="16">
    <location>
        <begin position="98"/>
        <end position="116"/>
    </location>
</feature>
<evidence type="ECO:0000256" key="4">
    <source>
        <dbReference type="ARBA" id="ARBA00007004"/>
    </source>
</evidence>
<evidence type="ECO:0000256" key="13">
    <source>
        <dbReference type="ARBA" id="ARBA00031099"/>
    </source>
</evidence>
<evidence type="ECO:0000256" key="1">
    <source>
        <dbReference type="ARBA" id="ARBA00000590"/>
    </source>
</evidence>
<comment type="similarity">
    <text evidence="4">Belongs to the major facilitator superfamily. Sugar transporter (TC 2.A.1.1) family. Glucose transporter subfamily.</text>
</comment>
<evidence type="ECO:0000256" key="16">
    <source>
        <dbReference type="SAM" id="Phobius"/>
    </source>
</evidence>
<dbReference type="InterPro" id="IPR005828">
    <property type="entry name" value="MFS_sugar_transport-like"/>
</dbReference>
<dbReference type="Proteomes" id="UP000314980">
    <property type="component" value="Unassembled WGS sequence"/>
</dbReference>
<organism evidence="18 19">
    <name type="scientific">Lates calcarifer</name>
    <name type="common">Barramundi</name>
    <name type="synonym">Holocentrus calcarifer</name>
    <dbReference type="NCBI Taxonomy" id="8187"/>
    <lineage>
        <taxon>Eukaryota</taxon>
        <taxon>Metazoa</taxon>
        <taxon>Chordata</taxon>
        <taxon>Craniata</taxon>
        <taxon>Vertebrata</taxon>
        <taxon>Euteleostomi</taxon>
        <taxon>Actinopterygii</taxon>
        <taxon>Neopterygii</taxon>
        <taxon>Teleostei</taxon>
        <taxon>Neoteleostei</taxon>
        <taxon>Acanthomorphata</taxon>
        <taxon>Carangaria</taxon>
        <taxon>Carangaria incertae sedis</taxon>
        <taxon>Centropomidae</taxon>
        <taxon>Lates</taxon>
    </lineage>
</organism>
<keyword evidence="9 16" id="KW-0812">Transmembrane</keyword>
<dbReference type="GO" id="GO:0055056">
    <property type="term" value="F:D-glucose transmembrane transporter activity"/>
    <property type="evidence" value="ECO:0007669"/>
    <property type="project" value="TreeGrafter"/>
</dbReference>
<evidence type="ECO:0000256" key="9">
    <source>
        <dbReference type="ARBA" id="ARBA00022692"/>
    </source>
</evidence>
<dbReference type="InterPro" id="IPR036259">
    <property type="entry name" value="MFS_trans_sf"/>
</dbReference>
<evidence type="ECO:0000256" key="5">
    <source>
        <dbReference type="ARBA" id="ARBA00015973"/>
    </source>
</evidence>
<evidence type="ECO:0000256" key="6">
    <source>
        <dbReference type="ARBA" id="ARBA00022448"/>
    </source>
</evidence>
<sequence length="457" mass="50227">MDSGKQITFPLLMSVGTAVIGSLQFGYNTGVINAPQKIIEGFINDTWYQRYEDQITKNSLTAIWSISVSIFSVGGILGSFSVGLFVNSLGRKNSMLMANILAFIAAALMGFSKMAGSWEMLIIGRFVVGLYSGLSTGFVPMYVGEVSPTSLRGALGTLHQLGIVVGILIAQVFGMEAIMGNENLWPLLLGFIFIPAVIQCVLLPLCPESPRFLLINRNEENKAKSVLKKLRGTTDVSADMQEMKEESRQMMREKKVTIKELVQSPLYRQPLIVAIILQLSQQLSGINAVFYYSTRIFEKAGVEQPVYATIGAGVVNTAFTVVSDQLKWMSYLSIVAIFAFVAFFEIGPGPIPWFIVAELFSQGPRPSAIAIAGLSNWTANFIVGMCFQYVEELCGPYVFIIFTVLLLLFFIFTYFKVPETKGRTFDEITAGFRQTAVTGGEKHSPEELNSLGADSQL</sequence>
<comment type="subcellular location">
    <subcellularLocation>
        <location evidence="2">Cell membrane</location>
        <location evidence="2">Sarcolemma</location>
    </subcellularLocation>
    <subcellularLocation>
        <location evidence="3">Cell membrane</location>
        <topology evidence="3">Multi-pass membrane protein</topology>
    </subcellularLocation>
</comment>
<reference evidence="18" key="3">
    <citation type="submission" date="2025-09" db="UniProtKB">
        <authorList>
            <consortium name="Ensembl"/>
        </authorList>
    </citation>
    <scope>IDENTIFICATION</scope>
</reference>
<reference evidence="19" key="1">
    <citation type="submission" date="2015-09" db="EMBL/GenBank/DDBJ databases">
        <authorList>
            <person name="Sai Rama Sridatta P."/>
        </authorList>
    </citation>
    <scope>NUCLEOTIDE SEQUENCE [LARGE SCALE GENOMIC DNA]</scope>
</reference>
<evidence type="ECO:0000256" key="10">
    <source>
        <dbReference type="ARBA" id="ARBA00022989"/>
    </source>
</evidence>
<feature type="transmembrane region" description="Helical" evidence="16">
    <location>
        <begin position="155"/>
        <end position="173"/>
    </location>
</feature>
<feature type="transmembrane region" description="Helical" evidence="16">
    <location>
        <begin position="7"/>
        <end position="27"/>
    </location>
</feature>
<protein>
    <recommendedName>
        <fullName evidence="5">Solute carrier family 2, facilitated glucose transporter member 5</fullName>
    </recommendedName>
    <alternativeName>
        <fullName evidence="13">Fructose transporter</fullName>
    </alternativeName>
    <alternativeName>
        <fullName evidence="12">Glucose transporter type 5, small intestine</fullName>
    </alternativeName>
</protein>
<dbReference type="GO" id="GO:0032868">
    <property type="term" value="P:response to insulin"/>
    <property type="evidence" value="ECO:0007669"/>
    <property type="project" value="TreeGrafter"/>
</dbReference>
<evidence type="ECO:0000259" key="17">
    <source>
        <dbReference type="PROSITE" id="PS50850"/>
    </source>
</evidence>
<dbReference type="PANTHER" id="PTHR23503">
    <property type="entry name" value="SOLUTE CARRIER FAMILY 2"/>
    <property type="match status" value="1"/>
</dbReference>
<evidence type="ECO:0000313" key="18">
    <source>
        <dbReference type="Ensembl" id="ENSLCAP00010020920.1"/>
    </source>
</evidence>
<proteinExistence type="inferred from homology"/>
<evidence type="ECO:0000256" key="11">
    <source>
        <dbReference type="ARBA" id="ARBA00023136"/>
    </source>
</evidence>
<keyword evidence="19" id="KW-1185">Reference proteome</keyword>
<evidence type="ECO:0000256" key="2">
    <source>
        <dbReference type="ARBA" id="ARBA00004135"/>
    </source>
</evidence>
<dbReference type="GO" id="GO:0016324">
    <property type="term" value="C:apical plasma membrane"/>
    <property type="evidence" value="ECO:0007669"/>
    <property type="project" value="TreeGrafter"/>
</dbReference>
<dbReference type="Gene3D" id="1.20.1250.20">
    <property type="entry name" value="MFS general substrate transporter like domains"/>
    <property type="match status" value="2"/>
</dbReference>
<feature type="domain" description="Major facilitator superfamily (MFS) profile" evidence="17">
    <location>
        <begin position="14"/>
        <end position="421"/>
    </location>
</feature>
<feature type="transmembrane region" description="Helical" evidence="16">
    <location>
        <begin position="328"/>
        <end position="356"/>
    </location>
</feature>
<dbReference type="SUPFAM" id="SSF103473">
    <property type="entry name" value="MFS general substrate transporter"/>
    <property type="match status" value="1"/>
</dbReference>
<dbReference type="PROSITE" id="PS50850">
    <property type="entry name" value="MFS"/>
    <property type="match status" value="1"/>
</dbReference>
<keyword evidence="7" id="KW-1003">Cell membrane</keyword>
<feature type="region of interest" description="Disordered" evidence="15">
    <location>
        <begin position="436"/>
        <end position="457"/>
    </location>
</feature>
<dbReference type="PRINTS" id="PR00171">
    <property type="entry name" value="SUGRTRNSPORT"/>
</dbReference>
<feature type="transmembrane region" description="Helical" evidence="16">
    <location>
        <begin position="185"/>
        <end position="206"/>
    </location>
</feature>
<dbReference type="Ensembl" id="ENSLCAT00010021377.1">
    <property type="protein sequence ID" value="ENSLCAP00010020920.1"/>
    <property type="gene ID" value="ENSLCAG00010009747.1"/>
</dbReference>
<dbReference type="GO" id="GO:0042383">
    <property type="term" value="C:sarcolemma"/>
    <property type="evidence" value="ECO:0007669"/>
    <property type="project" value="UniProtKB-SubCell"/>
</dbReference>
<evidence type="ECO:0000256" key="15">
    <source>
        <dbReference type="SAM" id="MobiDB-lite"/>
    </source>
</evidence>
<feature type="transmembrane region" description="Helical" evidence="16">
    <location>
        <begin position="396"/>
        <end position="415"/>
    </location>
</feature>
<keyword evidence="8" id="KW-0762">Sugar transport</keyword>
<evidence type="ECO:0000313" key="19">
    <source>
        <dbReference type="Proteomes" id="UP000314980"/>
    </source>
</evidence>
<dbReference type="InterPro" id="IPR003663">
    <property type="entry name" value="Sugar/inositol_transpt"/>
</dbReference>
<evidence type="ECO:0000256" key="8">
    <source>
        <dbReference type="ARBA" id="ARBA00022597"/>
    </source>
</evidence>
<dbReference type="Pfam" id="PF00083">
    <property type="entry name" value="Sugar_tr"/>
    <property type="match status" value="2"/>
</dbReference>
<dbReference type="GeneTree" id="ENSGT00940000156792"/>
<dbReference type="NCBIfam" id="TIGR00879">
    <property type="entry name" value="SP"/>
    <property type="match status" value="1"/>
</dbReference>
<feature type="transmembrane region" description="Helical" evidence="16">
    <location>
        <begin position="62"/>
        <end position="86"/>
    </location>
</feature>
<evidence type="ECO:0000256" key="3">
    <source>
        <dbReference type="ARBA" id="ARBA00004651"/>
    </source>
</evidence>
<evidence type="ECO:0000256" key="12">
    <source>
        <dbReference type="ARBA" id="ARBA00029961"/>
    </source>
</evidence>
<gene>
    <name evidence="18" type="primary">SLC2A1</name>
    <name evidence="18" type="synonym">slc2a1b</name>
</gene>
<dbReference type="GO" id="GO:1990539">
    <property type="term" value="P:fructose import across plasma membrane"/>
    <property type="evidence" value="ECO:0007669"/>
    <property type="project" value="UniProtKB-ARBA"/>
</dbReference>
<feature type="transmembrane region" description="Helical" evidence="16">
    <location>
        <begin position="122"/>
        <end position="143"/>
    </location>
</feature>
<dbReference type="PANTHER" id="PTHR23503:SF51">
    <property type="entry name" value="SOLUTE CARRIER FAMILY 2, FACILITATED GLUCOSE TRANSPORTER MEMBER 1"/>
    <property type="match status" value="1"/>
</dbReference>
<evidence type="ECO:0000256" key="14">
    <source>
        <dbReference type="RuleBase" id="RU003346"/>
    </source>
</evidence>
<dbReference type="AlphaFoldDB" id="A0A4W6D872"/>